<protein>
    <recommendedName>
        <fullName evidence="3">Death domain-containing protein</fullName>
    </recommendedName>
</protein>
<feature type="domain" description="Death" evidence="3">
    <location>
        <begin position="247"/>
        <end position="301"/>
    </location>
</feature>
<reference evidence="4" key="2">
    <citation type="submission" date="2024-06" db="UniProtKB">
        <authorList>
            <consortium name="EnsemblMetazoa"/>
        </authorList>
    </citation>
    <scope>IDENTIFICATION</scope>
</reference>
<dbReference type="KEGG" id="aqu:109583800"/>
<feature type="coiled-coil region" evidence="1">
    <location>
        <begin position="59"/>
        <end position="166"/>
    </location>
</feature>
<dbReference type="SUPFAM" id="SSF47986">
    <property type="entry name" value="DEATH domain"/>
    <property type="match status" value="1"/>
</dbReference>
<organism evidence="4 5">
    <name type="scientific">Amphimedon queenslandica</name>
    <name type="common">Sponge</name>
    <dbReference type="NCBI Taxonomy" id="400682"/>
    <lineage>
        <taxon>Eukaryota</taxon>
        <taxon>Metazoa</taxon>
        <taxon>Porifera</taxon>
        <taxon>Demospongiae</taxon>
        <taxon>Heteroscleromorpha</taxon>
        <taxon>Haplosclerida</taxon>
        <taxon>Niphatidae</taxon>
        <taxon>Amphimedon</taxon>
    </lineage>
</organism>
<evidence type="ECO:0000256" key="1">
    <source>
        <dbReference type="SAM" id="Coils"/>
    </source>
</evidence>
<proteinExistence type="predicted"/>
<evidence type="ECO:0000313" key="5">
    <source>
        <dbReference type="Proteomes" id="UP000007879"/>
    </source>
</evidence>
<evidence type="ECO:0000256" key="2">
    <source>
        <dbReference type="SAM" id="MobiDB-lite"/>
    </source>
</evidence>
<dbReference type="EnsemblMetazoa" id="XM_019999278.1">
    <property type="protein sequence ID" value="XP_019854837.1"/>
    <property type="gene ID" value="LOC109583800"/>
</dbReference>
<sequence>MASSNSSQISLIEKAEEESKRYKEVSVKASGVGEQLKVVESQKTYCIFCLVFYDITENTELISHKLERMEKDREELAKKNEELYQLKEKLRKTENELRETKTSLKENEEELEVLRVANNELKTELLVIKEKYTISIVERDKLSERNQLLHLEKKKLNSENEEQAQNNCKLVEELDTLRSHMREMERPSNLPMRQDSLISDSSFSPSSGQPLRRMSSTASSTSSKFVPTPPHFNLKYLMQLLGDGADSWYQIGIQLDVPSSKLRSIRNENQQDVDRLSRTLEHWLNDAKSELSYDTIYEVLQSPSVKRKELIPTEFKWKYY</sequence>
<feature type="region of interest" description="Disordered" evidence="2">
    <location>
        <begin position="184"/>
        <end position="224"/>
    </location>
</feature>
<dbReference type="InterPro" id="IPR000488">
    <property type="entry name" value="Death_dom"/>
</dbReference>
<dbReference type="AlphaFoldDB" id="A0AAN0JDM1"/>
<keyword evidence="5" id="KW-1185">Reference proteome</keyword>
<reference evidence="5" key="1">
    <citation type="journal article" date="2010" name="Nature">
        <title>The Amphimedon queenslandica genome and the evolution of animal complexity.</title>
        <authorList>
            <person name="Srivastava M."/>
            <person name="Simakov O."/>
            <person name="Chapman J."/>
            <person name="Fahey B."/>
            <person name="Gauthier M.E."/>
            <person name="Mitros T."/>
            <person name="Richards G.S."/>
            <person name="Conaco C."/>
            <person name="Dacre M."/>
            <person name="Hellsten U."/>
            <person name="Larroux C."/>
            <person name="Putnam N.H."/>
            <person name="Stanke M."/>
            <person name="Adamska M."/>
            <person name="Darling A."/>
            <person name="Degnan S.M."/>
            <person name="Oakley T.H."/>
            <person name="Plachetzki D.C."/>
            <person name="Zhai Y."/>
            <person name="Adamski M."/>
            <person name="Calcino A."/>
            <person name="Cummins S.F."/>
            <person name="Goodstein D.M."/>
            <person name="Harris C."/>
            <person name="Jackson D.J."/>
            <person name="Leys S.P."/>
            <person name="Shu S."/>
            <person name="Woodcroft B.J."/>
            <person name="Vervoort M."/>
            <person name="Kosik K.S."/>
            <person name="Manning G."/>
            <person name="Degnan B.M."/>
            <person name="Rokhsar D.S."/>
        </authorList>
    </citation>
    <scope>NUCLEOTIDE SEQUENCE [LARGE SCALE GENOMIC DNA]</scope>
</reference>
<name>A0AAN0JDM1_AMPQE</name>
<gene>
    <name evidence="4" type="primary">109583800</name>
</gene>
<dbReference type="Proteomes" id="UP000007879">
    <property type="component" value="Unassembled WGS sequence"/>
</dbReference>
<feature type="compositionally biased region" description="Low complexity" evidence="2">
    <location>
        <begin position="196"/>
        <end position="207"/>
    </location>
</feature>
<dbReference type="GO" id="GO:0007165">
    <property type="term" value="P:signal transduction"/>
    <property type="evidence" value="ECO:0007669"/>
    <property type="project" value="InterPro"/>
</dbReference>
<evidence type="ECO:0000259" key="3">
    <source>
        <dbReference type="PROSITE" id="PS50017"/>
    </source>
</evidence>
<dbReference type="PROSITE" id="PS50017">
    <property type="entry name" value="DEATH_DOMAIN"/>
    <property type="match status" value="1"/>
</dbReference>
<accession>A0AAN0JDM1</accession>
<dbReference type="Gene3D" id="1.10.533.10">
    <property type="entry name" value="Death Domain, Fas"/>
    <property type="match status" value="1"/>
</dbReference>
<dbReference type="InterPro" id="IPR011029">
    <property type="entry name" value="DEATH-like_dom_sf"/>
</dbReference>
<keyword evidence="1" id="KW-0175">Coiled coil</keyword>
<dbReference type="Pfam" id="PF00531">
    <property type="entry name" value="Death"/>
    <property type="match status" value="1"/>
</dbReference>
<evidence type="ECO:0000313" key="4">
    <source>
        <dbReference type="EnsemblMetazoa" id="XP_019854837.1"/>
    </source>
</evidence>